<dbReference type="SUPFAM" id="SSF47413">
    <property type="entry name" value="lambda repressor-like DNA-binding domains"/>
    <property type="match status" value="1"/>
</dbReference>
<dbReference type="Proteomes" id="UP001496720">
    <property type="component" value="Unassembled WGS sequence"/>
</dbReference>
<dbReference type="PRINTS" id="PR00364">
    <property type="entry name" value="DISEASERSIST"/>
</dbReference>
<dbReference type="PANTHER" id="PTHR47691">
    <property type="entry name" value="REGULATOR-RELATED"/>
    <property type="match status" value="1"/>
</dbReference>
<dbReference type="PANTHER" id="PTHR47691:SF3">
    <property type="entry name" value="HTH-TYPE TRANSCRIPTIONAL REGULATOR RV0890C-RELATED"/>
    <property type="match status" value="1"/>
</dbReference>
<dbReference type="PROSITE" id="PS50943">
    <property type="entry name" value="HTH_CROC1"/>
    <property type="match status" value="1"/>
</dbReference>
<dbReference type="Gene3D" id="1.10.260.40">
    <property type="entry name" value="lambda repressor-like DNA-binding domains"/>
    <property type="match status" value="1"/>
</dbReference>
<evidence type="ECO:0000259" key="1">
    <source>
        <dbReference type="PROSITE" id="PS50943"/>
    </source>
</evidence>
<dbReference type="SMART" id="SM00530">
    <property type="entry name" value="HTH_XRE"/>
    <property type="match status" value="1"/>
</dbReference>
<dbReference type="Pfam" id="PF01381">
    <property type="entry name" value="HTH_3"/>
    <property type="match status" value="1"/>
</dbReference>
<dbReference type="InterPro" id="IPR010982">
    <property type="entry name" value="Lambda_DNA-bd_dom_sf"/>
</dbReference>
<dbReference type="CDD" id="cd00093">
    <property type="entry name" value="HTH_XRE"/>
    <property type="match status" value="1"/>
</dbReference>
<organism evidence="2 3">
    <name type="scientific">Streptomyces violaceorubidus</name>
    <dbReference type="NCBI Taxonomy" id="284042"/>
    <lineage>
        <taxon>Bacteria</taxon>
        <taxon>Bacillati</taxon>
        <taxon>Actinomycetota</taxon>
        <taxon>Actinomycetes</taxon>
        <taxon>Kitasatosporales</taxon>
        <taxon>Streptomycetaceae</taxon>
        <taxon>Streptomyces</taxon>
    </lineage>
</organism>
<sequence length="744" mass="80343">METNAFGPLLREARQRALLTLESLAEASGVSVRAISDMERGKSLPRQATLGELMDALDVDEEQRRRLVAAARPGTRPVPRQLPPDLAVFRGREGVLAQLRALEDRAAAQGGHVVISSIGGMAGVGKTALAVHWAHQMSERFPDGQLYVNLRGFDDLGKPLDPGDALGVFLRGLGVPSTDIPSATEQRGALFRQRAATLRLVVVLDNARDAEQVRPLLPAAPGCLTVVTSRNQLLGLAAADGATPVGLDVWTPEESLAALAARIGAERCAAEPEAAAELVHLCGHLPLAVAVVGAQLGAEPRLPLRVAVAELREARPRLDALSADDSSVDVRAVFSRSYRALGPATARFFRYLSLHPGSAASAQAAASLAGLPMTQARGHLRELASASLVSRDAEGRYVLHDLVRAYGAELAEHHDDDRLGALDRLLSYLHHNAKSANVHVTQQFRSGLPDDPAAGTVHVTIDNRADALDWYRQEEQTAAAALRAVDEPRLQRRRIDVALEWVSYNETTGRWPEEIAATRIALDAALGLDDPVAVERSSHNLIRALIETGRGDEAGGLIETRLPYLSRLPAEHRTGAERRASWVCSKLERHEEALGHARTALTIARTLGRPDELARALLELAFKVSDMGENQEAVALCEEALPVCRDTGERRFEAMAWGTLGVARLGLDDLDTAVDDLKKARHLFGETLDVYNEAETLDNLATVHQRRGATEEARACWLEAAELFAGLRIARAAEMRARAEALGP</sequence>
<feature type="domain" description="HTH cro/C1-type" evidence="1">
    <location>
        <begin position="10"/>
        <end position="64"/>
    </location>
</feature>
<keyword evidence="3" id="KW-1185">Reference proteome</keyword>
<dbReference type="SUPFAM" id="SSF48452">
    <property type="entry name" value="TPR-like"/>
    <property type="match status" value="1"/>
</dbReference>
<dbReference type="InterPro" id="IPR019734">
    <property type="entry name" value="TPR_rpt"/>
</dbReference>
<proteinExistence type="predicted"/>
<protein>
    <submittedName>
        <fullName evidence="2">Helix-turn-helix domain-containing protein</fullName>
    </submittedName>
</protein>
<dbReference type="InterPro" id="IPR011990">
    <property type="entry name" value="TPR-like_helical_dom_sf"/>
</dbReference>
<dbReference type="SUPFAM" id="SSF52540">
    <property type="entry name" value="P-loop containing nucleoside triphosphate hydrolases"/>
    <property type="match status" value="1"/>
</dbReference>
<accession>A0ABV1T0S6</accession>
<evidence type="ECO:0000313" key="3">
    <source>
        <dbReference type="Proteomes" id="UP001496720"/>
    </source>
</evidence>
<name>A0ABV1T0S6_9ACTN</name>
<dbReference type="InterPro" id="IPR027417">
    <property type="entry name" value="P-loop_NTPase"/>
</dbReference>
<gene>
    <name evidence="2" type="ORF">ABT188_24055</name>
</gene>
<dbReference type="Gene3D" id="3.40.50.300">
    <property type="entry name" value="P-loop containing nucleotide triphosphate hydrolases"/>
    <property type="match status" value="1"/>
</dbReference>
<dbReference type="RefSeq" id="WP_352149031.1">
    <property type="nucleotide sequence ID" value="NZ_JBEOZY010000028.1"/>
</dbReference>
<dbReference type="InterPro" id="IPR001387">
    <property type="entry name" value="Cro/C1-type_HTH"/>
</dbReference>
<reference evidence="2 3" key="1">
    <citation type="submission" date="2024-06" db="EMBL/GenBank/DDBJ databases">
        <title>The Natural Products Discovery Center: Release of the First 8490 Sequenced Strains for Exploring Actinobacteria Biosynthetic Diversity.</title>
        <authorList>
            <person name="Kalkreuter E."/>
            <person name="Kautsar S.A."/>
            <person name="Yang D."/>
            <person name="Bader C.D."/>
            <person name="Teijaro C.N."/>
            <person name="Fluegel L."/>
            <person name="Davis C.M."/>
            <person name="Simpson J.R."/>
            <person name="Lauterbach L."/>
            <person name="Steele A.D."/>
            <person name="Gui C."/>
            <person name="Meng S."/>
            <person name="Li G."/>
            <person name="Viehrig K."/>
            <person name="Ye F."/>
            <person name="Su P."/>
            <person name="Kiefer A.F."/>
            <person name="Nichols A."/>
            <person name="Cepeda A.J."/>
            <person name="Yan W."/>
            <person name="Fan B."/>
            <person name="Jiang Y."/>
            <person name="Adhikari A."/>
            <person name="Zheng C.-J."/>
            <person name="Schuster L."/>
            <person name="Cowan T.M."/>
            <person name="Smanski M.J."/>
            <person name="Chevrette M.G."/>
            <person name="De Carvalho L.P.S."/>
            <person name="Shen B."/>
        </authorList>
    </citation>
    <scope>NUCLEOTIDE SEQUENCE [LARGE SCALE GENOMIC DNA]</scope>
    <source>
        <strain evidence="2 3">NPDC001615</strain>
    </source>
</reference>
<dbReference type="SMART" id="SM00028">
    <property type="entry name" value="TPR"/>
    <property type="match status" value="4"/>
</dbReference>
<evidence type="ECO:0000313" key="2">
    <source>
        <dbReference type="EMBL" id="MER6167582.1"/>
    </source>
</evidence>
<comment type="caution">
    <text evidence="2">The sequence shown here is derived from an EMBL/GenBank/DDBJ whole genome shotgun (WGS) entry which is preliminary data.</text>
</comment>
<dbReference type="Pfam" id="PF13374">
    <property type="entry name" value="TPR_10"/>
    <property type="match status" value="1"/>
</dbReference>
<dbReference type="Gene3D" id="1.25.40.10">
    <property type="entry name" value="Tetratricopeptide repeat domain"/>
    <property type="match status" value="1"/>
</dbReference>
<dbReference type="EMBL" id="JBEOZY010000028">
    <property type="protein sequence ID" value="MER6167582.1"/>
    <property type="molecule type" value="Genomic_DNA"/>
</dbReference>